<dbReference type="RefSeq" id="WP_043561976.1">
    <property type="nucleotide sequence ID" value="NZ_CAJPNG010000017.1"/>
</dbReference>
<comment type="caution">
    <text evidence="2">The sequence shown here is derived from an EMBL/GenBank/DDBJ whole genome shotgun (WGS) entry which is preliminary data.</text>
</comment>
<dbReference type="Proteomes" id="UP001072034">
    <property type="component" value="Unassembled WGS sequence"/>
</dbReference>
<proteinExistence type="predicted"/>
<reference evidence="2" key="1">
    <citation type="submission" date="2022-10" db="EMBL/GenBank/DDBJ databases">
        <title>Genome sequence of Actinomyces israelii ATCC 10048.</title>
        <authorList>
            <person name="Watt R.M."/>
            <person name="Tong W.M."/>
        </authorList>
    </citation>
    <scope>NUCLEOTIDE SEQUENCE</scope>
    <source>
        <strain evidence="2">ATCC 10048</strain>
    </source>
</reference>
<feature type="transmembrane region" description="Helical" evidence="1">
    <location>
        <begin position="27"/>
        <end position="48"/>
    </location>
</feature>
<evidence type="ECO:0000256" key="1">
    <source>
        <dbReference type="SAM" id="Phobius"/>
    </source>
</evidence>
<evidence type="ECO:0000313" key="3">
    <source>
        <dbReference type="Proteomes" id="UP001072034"/>
    </source>
</evidence>
<keyword evidence="3" id="KW-1185">Reference proteome</keyword>
<organism evidence="2 3">
    <name type="scientific">Actinomyces israelii</name>
    <dbReference type="NCBI Taxonomy" id="1659"/>
    <lineage>
        <taxon>Bacteria</taxon>
        <taxon>Bacillati</taxon>
        <taxon>Actinomycetota</taxon>
        <taxon>Actinomycetes</taxon>
        <taxon>Actinomycetales</taxon>
        <taxon>Actinomycetaceae</taxon>
        <taxon>Actinomyces</taxon>
    </lineage>
</organism>
<sequence length="179" mass="19137">MPAPADDRPPVRGVEDRRRPAHGWGRLLVVVFAVFGLAVLAPAAVSLVREPAAAPALGSINVAVGVLFVLLAVCVAHNGRRMRIIGWMSLSALLTGAVIIGVLTWTDAVEGLEASVWADGGRRLGYLPLVLPLVAAGWMWLSNPRRIVVNAERMDELGATLVERARTAQSGRDQRPDGR</sequence>
<accession>A0ABT4I6Z4</accession>
<keyword evidence="1" id="KW-0472">Membrane</keyword>
<feature type="transmembrane region" description="Helical" evidence="1">
    <location>
        <begin position="54"/>
        <end position="77"/>
    </location>
</feature>
<keyword evidence="1" id="KW-1133">Transmembrane helix</keyword>
<gene>
    <name evidence="2" type="ORF">OHJ16_03705</name>
</gene>
<feature type="transmembrane region" description="Helical" evidence="1">
    <location>
        <begin position="125"/>
        <end position="141"/>
    </location>
</feature>
<feature type="transmembrane region" description="Helical" evidence="1">
    <location>
        <begin position="84"/>
        <end position="105"/>
    </location>
</feature>
<protein>
    <submittedName>
        <fullName evidence="2">Uncharacterized protein</fullName>
    </submittedName>
</protein>
<evidence type="ECO:0000313" key="2">
    <source>
        <dbReference type="EMBL" id="MCZ0857149.1"/>
    </source>
</evidence>
<dbReference type="EMBL" id="JAPTMY010000005">
    <property type="protein sequence ID" value="MCZ0857149.1"/>
    <property type="molecule type" value="Genomic_DNA"/>
</dbReference>
<name>A0ABT4I6Z4_9ACTO</name>
<keyword evidence="1" id="KW-0812">Transmembrane</keyword>